<feature type="transmembrane region" description="Helical" evidence="2">
    <location>
        <begin position="12"/>
        <end position="33"/>
    </location>
</feature>
<dbReference type="Proteomes" id="UP000620262">
    <property type="component" value="Unassembled WGS sequence"/>
</dbReference>
<evidence type="ECO:0000256" key="2">
    <source>
        <dbReference type="SAM" id="Phobius"/>
    </source>
</evidence>
<keyword evidence="2" id="KW-0472">Membrane</keyword>
<evidence type="ECO:0000313" key="3">
    <source>
        <dbReference type="EMBL" id="MBE1504108.1"/>
    </source>
</evidence>
<evidence type="ECO:0000313" key="4">
    <source>
        <dbReference type="Proteomes" id="UP000620262"/>
    </source>
</evidence>
<evidence type="ECO:0000256" key="1">
    <source>
        <dbReference type="SAM" id="MobiDB-lite"/>
    </source>
</evidence>
<dbReference type="RefSeq" id="WP_192728185.1">
    <property type="nucleotide sequence ID" value="NZ_BAAAVL010000001.1"/>
</dbReference>
<name>A0ABR9ILQ1_RHIVS</name>
<dbReference type="EMBL" id="JADBEC010000001">
    <property type="protein sequence ID" value="MBE1504108.1"/>
    <property type="molecule type" value="Genomic_DNA"/>
</dbReference>
<protein>
    <submittedName>
        <fullName evidence="3">Uncharacterized protein</fullName>
    </submittedName>
</protein>
<proteinExistence type="predicted"/>
<gene>
    <name evidence="3" type="ORF">H4W29_001289</name>
</gene>
<keyword evidence="2" id="KW-1133">Transmembrane helix</keyword>
<reference evidence="3 4" key="1">
    <citation type="submission" date="2020-10" db="EMBL/GenBank/DDBJ databases">
        <title>Sequencing the genomes of 1000 actinobacteria strains.</title>
        <authorList>
            <person name="Klenk H.-P."/>
        </authorList>
    </citation>
    <scope>NUCLEOTIDE SEQUENCE [LARGE SCALE GENOMIC DNA]</scope>
    <source>
        <strain evidence="3 4">DSM 7307</strain>
    </source>
</reference>
<accession>A0ABR9ILQ1</accession>
<keyword evidence="2" id="KW-0812">Transmembrane</keyword>
<feature type="compositionally biased region" description="Basic and acidic residues" evidence="1">
    <location>
        <begin position="64"/>
        <end position="77"/>
    </location>
</feature>
<organism evidence="3 4">
    <name type="scientific">Rhizobium viscosum</name>
    <name type="common">Arthrobacter viscosus</name>
    <dbReference type="NCBI Taxonomy" id="1673"/>
    <lineage>
        <taxon>Bacteria</taxon>
        <taxon>Pseudomonadati</taxon>
        <taxon>Pseudomonadota</taxon>
        <taxon>Alphaproteobacteria</taxon>
        <taxon>Hyphomicrobiales</taxon>
        <taxon>Rhizobiaceae</taxon>
        <taxon>Rhizobium/Agrobacterium group</taxon>
        <taxon>Rhizobium</taxon>
    </lineage>
</organism>
<feature type="region of interest" description="Disordered" evidence="1">
    <location>
        <begin position="55"/>
        <end position="77"/>
    </location>
</feature>
<sequence length="77" mass="8604">MQKDDVSRAKKVALVLTLFFGVMISYAKFAGLFPPPDSSDETKYGPPGWFSSFDLGPSPFSRQPEFRPVEEPHDIPV</sequence>
<comment type="caution">
    <text evidence="3">The sequence shown here is derived from an EMBL/GenBank/DDBJ whole genome shotgun (WGS) entry which is preliminary data.</text>
</comment>
<keyword evidence="4" id="KW-1185">Reference proteome</keyword>